<sequence length="138" mass="15037">MKLQPTKPTVKNPATQFTGDVWVDMIGVPQDDGQRASTARVQFSPGARSNWHSHGLGQTIHVTEGVAWIQARGGEVLEVHPGQTVYTAPGEEHWHGASPGAFMEHLVMMDIPDDPATATTWLEPVSDEEYLAGTARRP</sequence>
<dbReference type="EMBL" id="BAABLM010000012">
    <property type="protein sequence ID" value="GAA4686279.1"/>
    <property type="molecule type" value="Genomic_DNA"/>
</dbReference>
<dbReference type="InterPro" id="IPR014710">
    <property type="entry name" value="RmlC-like_jellyroll"/>
</dbReference>
<keyword evidence="3" id="KW-1185">Reference proteome</keyword>
<accession>A0ABP8WBT0</accession>
<evidence type="ECO:0000259" key="1">
    <source>
        <dbReference type="Pfam" id="PF07883"/>
    </source>
</evidence>
<comment type="caution">
    <text evidence="2">The sequence shown here is derived from an EMBL/GenBank/DDBJ whole genome shotgun (WGS) entry which is preliminary data.</text>
</comment>
<dbReference type="PANTHER" id="PTHR43698">
    <property type="entry name" value="RIBD C-TERMINAL DOMAIN CONTAINING PROTEIN"/>
    <property type="match status" value="1"/>
</dbReference>
<dbReference type="SUPFAM" id="SSF51182">
    <property type="entry name" value="RmlC-like cupins"/>
    <property type="match status" value="1"/>
</dbReference>
<dbReference type="CDD" id="cd02233">
    <property type="entry name" value="cupin_HNL-like"/>
    <property type="match status" value="1"/>
</dbReference>
<reference evidence="3" key="1">
    <citation type="journal article" date="2019" name="Int. J. Syst. Evol. Microbiol.">
        <title>The Global Catalogue of Microorganisms (GCM) 10K type strain sequencing project: providing services to taxonomists for standard genome sequencing and annotation.</title>
        <authorList>
            <consortium name="The Broad Institute Genomics Platform"/>
            <consortium name="The Broad Institute Genome Sequencing Center for Infectious Disease"/>
            <person name="Wu L."/>
            <person name="Ma J."/>
        </authorList>
    </citation>
    <scope>NUCLEOTIDE SEQUENCE [LARGE SCALE GENOMIC DNA]</scope>
    <source>
        <strain evidence="3">JCM 18956</strain>
    </source>
</reference>
<organism evidence="2 3">
    <name type="scientific">Frondihabitans cladoniiphilus</name>
    <dbReference type="NCBI Taxonomy" id="715785"/>
    <lineage>
        <taxon>Bacteria</taxon>
        <taxon>Bacillati</taxon>
        <taxon>Actinomycetota</taxon>
        <taxon>Actinomycetes</taxon>
        <taxon>Micrococcales</taxon>
        <taxon>Microbacteriaceae</taxon>
        <taxon>Frondihabitans</taxon>
    </lineage>
</organism>
<dbReference type="InterPro" id="IPR011051">
    <property type="entry name" value="RmlC_Cupin_sf"/>
</dbReference>
<dbReference type="RefSeq" id="WP_345377344.1">
    <property type="nucleotide sequence ID" value="NZ_BAABLM010000012.1"/>
</dbReference>
<evidence type="ECO:0000313" key="3">
    <source>
        <dbReference type="Proteomes" id="UP001501295"/>
    </source>
</evidence>
<gene>
    <name evidence="2" type="ORF">GCM10025780_36130</name>
</gene>
<evidence type="ECO:0000313" key="2">
    <source>
        <dbReference type="EMBL" id="GAA4686279.1"/>
    </source>
</evidence>
<dbReference type="InterPro" id="IPR047263">
    <property type="entry name" value="HNL-like_cupin"/>
</dbReference>
<name>A0ABP8WBT0_9MICO</name>
<dbReference type="Proteomes" id="UP001501295">
    <property type="component" value="Unassembled WGS sequence"/>
</dbReference>
<protein>
    <submittedName>
        <fullName evidence="2">Cupin domain-containing protein</fullName>
    </submittedName>
</protein>
<dbReference type="InterPro" id="IPR013096">
    <property type="entry name" value="Cupin_2"/>
</dbReference>
<dbReference type="Gene3D" id="2.60.120.10">
    <property type="entry name" value="Jelly Rolls"/>
    <property type="match status" value="1"/>
</dbReference>
<proteinExistence type="predicted"/>
<dbReference type="PANTHER" id="PTHR43698:SF1">
    <property type="entry name" value="BLL4564 PROTEIN"/>
    <property type="match status" value="1"/>
</dbReference>
<dbReference type="Pfam" id="PF07883">
    <property type="entry name" value="Cupin_2"/>
    <property type="match status" value="1"/>
</dbReference>
<feature type="domain" description="Cupin type-2" evidence="1">
    <location>
        <begin position="40"/>
        <end position="96"/>
    </location>
</feature>